<evidence type="ECO:0000256" key="4">
    <source>
        <dbReference type="RuleBase" id="RU361267"/>
    </source>
</evidence>
<comment type="caution">
    <text evidence="7">The sequence shown here is derived from an EMBL/GenBank/DDBJ whole genome shotgun (WGS) entry which is preliminary data.</text>
</comment>
<keyword evidence="5" id="KW-1133">Transmembrane helix</keyword>
<dbReference type="InterPro" id="IPR002123">
    <property type="entry name" value="Plipid/glycerol_acylTrfase"/>
</dbReference>
<evidence type="ECO:0000256" key="3">
    <source>
        <dbReference type="ARBA" id="ARBA00023315"/>
    </source>
</evidence>
<name>A0A848KBL9_9NOCA</name>
<dbReference type="PANTHER" id="PTHR10434">
    <property type="entry name" value="1-ACYL-SN-GLYCEROL-3-PHOSPHATE ACYLTRANSFERASE"/>
    <property type="match status" value="1"/>
</dbReference>
<keyword evidence="8" id="KW-1185">Reference proteome</keyword>
<dbReference type="SUPFAM" id="SSF56784">
    <property type="entry name" value="HAD-like"/>
    <property type="match status" value="1"/>
</dbReference>
<keyword evidence="3 4" id="KW-0012">Acyltransferase</keyword>
<dbReference type="Proteomes" id="UP000535543">
    <property type="component" value="Unassembled WGS sequence"/>
</dbReference>
<dbReference type="Pfam" id="PF01553">
    <property type="entry name" value="Acyltransferase"/>
    <property type="match status" value="1"/>
</dbReference>
<keyword evidence="7" id="KW-0378">Hydrolase</keyword>
<dbReference type="GO" id="GO:0016787">
    <property type="term" value="F:hydrolase activity"/>
    <property type="evidence" value="ECO:0007669"/>
    <property type="project" value="UniProtKB-KW"/>
</dbReference>
<keyword evidence="2 4" id="KW-0808">Transferase</keyword>
<dbReference type="SUPFAM" id="SSF69593">
    <property type="entry name" value="Glycerol-3-phosphate (1)-acyltransferase"/>
    <property type="match status" value="1"/>
</dbReference>
<dbReference type="GO" id="GO:0003841">
    <property type="term" value="F:1-acylglycerol-3-phosphate O-acyltransferase activity"/>
    <property type="evidence" value="ECO:0007669"/>
    <property type="project" value="UniProtKB-UniRule"/>
</dbReference>
<keyword evidence="4" id="KW-0444">Lipid biosynthesis</keyword>
<comment type="domain">
    <text evidence="4">The HXXXXD motif is essential for acyltransferase activity and may constitute the binding site for the phosphate moiety of the glycerol-3-phosphate.</text>
</comment>
<dbReference type="NCBIfam" id="TIGR01488">
    <property type="entry name" value="HAD-SF-IB"/>
    <property type="match status" value="1"/>
</dbReference>
<dbReference type="InterPro" id="IPR004552">
    <property type="entry name" value="AGP_acyltrans"/>
</dbReference>
<dbReference type="InterPro" id="IPR036412">
    <property type="entry name" value="HAD-like_sf"/>
</dbReference>
<dbReference type="Gene3D" id="3.40.50.1000">
    <property type="entry name" value="HAD superfamily/HAD-like"/>
    <property type="match status" value="1"/>
</dbReference>
<reference evidence="7 8" key="2">
    <citation type="submission" date="2020-06" db="EMBL/GenBank/DDBJ databases">
        <title>Antribacter stalactiti gen. nov., sp. nov., a new member of the family Nacardiaceae isolated from a cave.</title>
        <authorList>
            <person name="Kim I.S."/>
        </authorList>
    </citation>
    <scope>NUCLEOTIDE SEQUENCE [LARGE SCALE GENOMIC DNA]</scope>
    <source>
        <strain evidence="7 8">YC2-7</strain>
    </source>
</reference>
<dbReference type="AlphaFoldDB" id="A0A848KBL9"/>
<dbReference type="NCBIfam" id="TIGR01490">
    <property type="entry name" value="HAD-SF-IB-hyp1"/>
    <property type="match status" value="1"/>
</dbReference>
<evidence type="ECO:0000259" key="6">
    <source>
        <dbReference type="SMART" id="SM00563"/>
    </source>
</evidence>
<sequence>MTTVDEVIKAVEAGPSGPRIGAFFDLDGTLVQGYTAGTFYSEWVRRGQLAPGDLAKMLISAIDGSALGGDPKKITGGALSALKGRNADEQIEMGERLFVQKIAGTIRPEARQLVRAHLRKGHTVAVASAATRAQIEPLARDLGISEVLCTELGVANGIFTGESPTGILWGEGKASAVRKYARTKQLDLRASHAYANGQEDIAFLASVGHPNALNPHPALRQAAADYGWPVLNLREPRSPGLRSYLGTVGMLVGLNAGFGVGAAVGLLNRDRQRGANAAISVGTDIGLKLAGISLDVIGEHNLTKARPAIFIGNHTSALDPVIVFALLRRDITAVGKIEAKNDPRTILFNTLLAPAFVDRGNTAQARAALDKVVERVKDGTSIVIFPEGTRTPTPVLAPFKKGAFHMAMQAGVPIVPIVLRNAGELMWRQSAVVNPGTVEVCVLDPIPTDEWTVETLDQRVAEVRQLFADTLDKWPER</sequence>
<dbReference type="InterPro" id="IPR006385">
    <property type="entry name" value="HAD_hydro_SerB1"/>
</dbReference>
<dbReference type="GO" id="GO:0016020">
    <property type="term" value="C:membrane"/>
    <property type="evidence" value="ECO:0007669"/>
    <property type="project" value="InterPro"/>
</dbReference>
<dbReference type="PANTHER" id="PTHR10434:SF66">
    <property type="entry name" value="PHOSPHOLIPID_GLYCEROL ACYLTRANSFERASE DOMAIN-CONTAINING PROTEIN"/>
    <property type="match status" value="1"/>
</dbReference>
<protein>
    <recommendedName>
        <fullName evidence="4">1-acyl-sn-glycerol-3-phosphate acyltransferase</fullName>
        <ecNumber evidence="4">2.3.1.51</ecNumber>
    </recommendedName>
</protein>
<feature type="domain" description="Phospholipid/glycerol acyltransferase" evidence="6">
    <location>
        <begin position="308"/>
        <end position="422"/>
    </location>
</feature>
<evidence type="ECO:0000313" key="8">
    <source>
        <dbReference type="Proteomes" id="UP000535543"/>
    </source>
</evidence>
<organism evidence="7 8">
    <name type="scientific">Antrihabitans stalactiti</name>
    <dbReference type="NCBI Taxonomy" id="2584121"/>
    <lineage>
        <taxon>Bacteria</taxon>
        <taxon>Bacillati</taxon>
        <taxon>Actinomycetota</taxon>
        <taxon>Actinomycetes</taxon>
        <taxon>Mycobacteriales</taxon>
        <taxon>Nocardiaceae</taxon>
        <taxon>Antrihabitans</taxon>
    </lineage>
</organism>
<comment type="catalytic activity">
    <reaction evidence="4">
        <text>a 1-acyl-sn-glycero-3-phosphate + an acyl-CoA = a 1,2-diacyl-sn-glycero-3-phosphate + CoA</text>
        <dbReference type="Rhea" id="RHEA:19709"/>
        <dbReference type="ChEBI" id="CHEBI:57287"/>
        <dbReference type="ChEBI" id="CHEBI:57970"/>
        <dbReference type="ChEBI" id="CHEBI:58342"/>
        <dbReference type="ChEBI" id="CHEBI:58608"/>
        <dbReference type="EC" id="2.3.1.51"/>
    </reaction>
</comment>
<accession>A0A848KBL9</accession>
<proteinExistence type="inferred from homology"/>
<dbReference type="CDD" id="cd07989">
    <property type="entry name" value="LPLAT_AGPAT-like"/>
    <property type="match status" value="1"/>
</dbReference>
<dbReference type="InterPro" id="IPR023214">
    <property type="entry name" value="HAD_sf"/>
</dbReference>
<dbReference type="GO" id="GO:0006654">
    <property type="term" value="P:phosphatidic acid biosynthetic process"/>
    <property type="evidence" value="ECO:0007669"/>
    <property type="project" value="TreeGrafter"/>
</dbReference>
<keyword evidence="4" id="KW-0594">Phospholipid biosynthesis</keyword>
<feature type="transmembrane region" description="Helical" evidence="5">
    <location>
        <begin position="244"/>
        <end position="267"/>
    </location>
</feature>
<evidence type="ECO:0000256" key="1">
    <source>
        <dbReference type="ARBA" id="ARBA00008655"/>
    </source>
</evidence>
<dbReference type="EC" id="2.3.1.51" evidence="4"/>
<keyword evidence="5" id="KW-0472">Membrane</keyword>
<reference evidence="7 8" key="1">
    <citation type="submission" date="2019-05" db="EMBL/GenBank/DDBJ databases">
        <authorList>
            <person name="Lee S.D."/>
        </authorList>
    </citation>
    <scope>NUCLEOTIDE SEQUENCE [LARGE SCALE GENOMIC DNA]</scope>
    <source>
        <strain evidence="7 8">YC2-7</strain>
    </source>
</reference>
<evidence type="ECO:0000313" key="7">
    <source>
        <dbReference type="EMBL" id="NMN93500.1"/>
    </source>
</evidence>
<dbReference type="EMBL" id="VCQU01000001">
    <property type="protein sequence ID" value="NMN93500.1"/>
    <property type="molecule type" value="Genomic_DNA"/>
</dbReference>
<dbReference type="RefSeq" id="WP_169584211.1">
    <property type="nucleotide sequence ID" value="NZ_VCQU01000001.1"/>
</dbReference>
<gene>
    <name evidence="7" type="ORF">FGL95_00430</name>
</gene>
<dbReference type="Pfam" id="PF12710">
    <property type="entry name" value="HAD"/>
    <property type="match status" value="1"/>
</dbReference>
<keyword evidence="4" id="KW-1208">Phospholipid metabolism</keyword>
<evidence type="ECO:0000256" key="2">
    <source>
        <dbReference type="ARBA" id="ARBA00022679"/>
    </source>
</evidence>
<keyword evidence="4" id="KW-0443">Lipid metabolism</keyword>
<comment type="similarity">
    <text evidence="1 4">Belongs to the 1-acyl-sn-glycerol-3-phosphate acyltransferase family.</text>
</comment>
<dbReference type="Gene3D" id="1.20.1440.100">
    <property type="entry name" value="SG protein - dephosphorylation function"/>
    <property type="match status" value="1"/>
</dbReference>
<keyword evidence="5" id="KW-0812">Transmembrane</keyword>
<dbReference type="SMART" id="SM00563">
    <property type="entry name" value="PlsC"/>
    <property type="match status" value="1"/>
</dbReference>
<evidence type="ECO:0000256" key="5">
    <source>
        <dbReference type="SAM" id="Phobius"/>
    </source>
</evidence>
<dbReference type="NCBIfam" id="TIGR00530">
    <property type="entry name" value="AGP_acyltrn"/>
    <property type="match status" value="1"/>
</dbReference>